<dbReference type="Proteomes" id="UP000606786">
    <property type="component" value="Unassembled WGS sequence"/>
</dbReference>
<dbReference type="AlphaFoldDB" id="A0A811URQ0"/>
<organism evidence="2 3">
    <name type="scientific">Ceratitis capitata</name>
    <name type="common">Mediterranean fruit fly</name>
    <name type="synonym">Tephritis capitata</name>
    <dbReference type="NCBI Taxonomy" id="7213"/>
    <lineage>
        <taxon>Eukaryota</taxon>
        <taxon>Metazoa</taxon>
        <taxon>Ecdysozoa</taxon>
        <taxon>Arthropoda</taxon>
        <taxon>Hexapoda</taxon>
        <taxon>Insecta</taxon>
        <taxon>Pterygota</taxon>
        <taxon>Neoptera</taxon>
        <taxon>Endopterygota</taxon>
        <taxon>Diptera</taxon>
        <taxon>Brachycera</taxon>
        <taxon>Muscomorpha</taxon>
        <taxon>Tephritoidea</taxon>
        <taxon>Tephritidae</taxon>
        <taxon>Ceratitis</taxon>
        <taxon>Ceratitis</taxon>
    </lineage>
</organism>
<dbReference type="Gene3D" id="3.60.15.10">
    <property type="entry name" value="Ribonuclease Z/Hydroxyacylglutathione hydrolase-like"/>
    <property type="match status" value="1"/>
</dbReference>
<evidence type="ECO:0000313" key="2">
    <source>
        <dbReference type="EMBL" id="CAD7000998.1"/>
    </source>
</evidence>
<dbReference type="InterPro" id="IPR036866">
    <property type="entry name" value="RibonucZ/Hydroxyglut_hydro"/>
</dbReference>
<keyword evidence="3" id="KW-1185">Reference proteome</keyword>
<dbReference type="OrthoDB" id="7901834at2759"/>
<evidence type="ECO:0000256" key="1">
    <source>
        <dbReference type="SAM" id="Phobius"/>
    </source>
</evidence>
<keyword evidence="1" id="KW-0812">Transmembrane</keyword>
<gene>
    <name evidence="2" type="ORF">CCAP1982_LOCUS9471</name>
</gene>
<reference evidence="2" key="1">
    <citation type="submission" date="2020-11" db="EMBL/GenBank/DDBJ databases">
        <authorList>
            <person name="Whitehead M."/>
        </authorList>
    </citation>
    <scope>NUCLEOTIDE SEQUENCE</scope>
    <source>
        <strain evidence="2">EGII</strain>
    </source>
</reference>
<dbReference type="EMBL" id="CAJHJT010000023">
    <property type="protein sequence ID" value="CAD7000998.1"/>
    <property type="molecule type" value="Genomic_DNA"/>
</dbReference>
<feature type="transmembrane region" description="Helical" evidence="1">
    <location>
        <begin position="20"/>
        <end position="40"/>
    </location>
</feature>
<name>A0A811URQ0_CERCA</name>
<accession>A0A811URQ0</accession>
<comment type="caution">
    <text evidence="2">The sequence shown here is derived from an EMBL/GenBank/DDBJ whole genome shotgun (WGS) entry which is preliminary data.</text>
</comment>
<sequence>MAIFFLYSRVFEETTKSVTLNLWWITIIWVSSSSTLILLFKFVEYGDEFLFDDMPKVYNPTQKIFITRLHGLSQLHLPAKVPKIYTSKPLAWRLKMHFNSKGEQLLTDTNFVYLNPGRNPYILHLNDEKRVKIHVFEEPTATRNLMVLIQKDGKITHLYAGGCVFLRDILLDDAFVACITMGVEKLFMDLRRAPSQCNPNELKDITEELDRLLHKNKQVFKILLVVEIFGSEELVAELGNQLRGLVHLNDTFLNLNGHFLCLEHFQMDVEKARIFVEHEANKEEFTKQYVVHFHY</sequence>
<protein>
    <submittedName>
        <fullName evidence="2">(Mediterranean fruit fly) hypothetical protein</fullName>
    </submittedName>
</protein>
<keyword evidence="1" id="KW-0472">Membrane</keyword>
<keyword evidence="1" id="KW-1133">Transmembrane helix</keyword>
<evidence type="ECO:0000313" key="3">
    <source>
        <dbReference type="Proteomes" id="UP000606786"/>
    </source>
</evidence>
<proteinExistence type="predicted"/>
<dbReference type="Gene3D" id="3.40.50.12650">
    <property type="match status" value="1"/>
</dbReference>